<comment type="caution">
    <text evidence="2">The sequence shown here is derived from an EMBL/GenBank/DDBJ whole genome shotgun (WGS) entry which is preliminary data.</text>
</comment>
<reference evidence="2 3" key="1">
    <citation type="journal article" date="2019" name="Int. J. Syst. Evol. Microbiol.">
        <title>The Global Catalogue of Microorganisms (GCM) 10K type strain sequencing project: providing services to taxonomists for standard genome sequencing and annotation.</title>
        <authorList>
            <consortium name="The Broad Institute Genomics Platform"/>
            <consortium name="The Broad Institute Genome Sequencing Center for Infectious Disease"/>
            <person name="Wu L."/>
            <person name="Ma J."/>
        </authorList>
    </citation>
    <scope>NUCLEOTIDE SEQUENCE [LARGE SCALE GENOMIC DNA]</scope>
    <source>
        <strain evidence="2 3">JCM 15481</strain>
    </source>
</reference>
<name>A0ABN2Z8G5_9ACTN</name>
<evidence type="ECO:0000313" key="2">
    <source>
        <dbReference type="EMBL" id="GAA2138350.1"/>
    </source>
</evidence>
<feature type="compositionally biased region" description="Gly residues" evidence="1">
    <location>
        <begin position="546"/>
        <end position="557"/>
    </location>
</feature>
<sequence>MTTTGQPADGHTPHPAVDDTPAEPEPGPAPAPPTLLRVELAKRGWARFSTFEVHYTHAARKAAAEYGEPRLARLTISSTTFKRWLAGEQIPRGNAGTVLEHMLGIDVDSLLGPAPTRTFTTPRLPDDASLATARALDVTWSTSFLSPTAPAPGGGGVWQLDGHRVFDGTSVAVQLYEAEAGPDSVVIGPDDHPHLRDFIRPARRALLLAALGARRGEGLFVLDAVRARQPVAADPVDVLPIPRAYRLDDLTYGILWAVLNLDDGLLADDAVLDAERSGLDDFLGRERSAVARSAMPELSDVGTAWLGSYVCDRHVLRRLRGDPADPADPGEPAVPPVFWAREQYGEEAAAWLFFRHKHDYLRSLRDLRARLPDADGADAGRPDAGRPYAHVFCLPHNAVKTSERYERTLLFLALALLEQHGLPTWVCTEPEYTQVDGFALLPGQRAVIANWLRTDGVWQVDTTGHWARLRAYADAVRHAQTRGVTDAATAAERLRRLADHLDLDWDWLTGRCAELGRYGSAGMLRPRSRLIGLEELDEVLRFVGGLGEPGGPGGSGGTPASEGVAGERGGLGGLGGSGERRGAGRDAAHGDFAGLAGAVTGGNRTQFRPGRPRGGRR</sequence>
<feature type="compositionally biased region" description="Pro residues" evidence="1">
    <location>
        <begin position="23"/>
        <end position="33"/>
    </location>
</feature>
<evidence type="ECO:0000313" key="3">
    <source>
        <dbReference type="Proteomes" id="UP001500443"/>
    </source>
</evidence>
<evidence type="ECO:0000256" key="1">
    <source>
        <dbReference type="SAM" id="MobiDB-lite"/>
    </source>
</evidence>
<dbReference type="Proteomes" id="UP001500443">
    <property type="component" value="Unassembled WGS sequence"/>
</dbReference>
<dbReference type="EMBL" id="BAAAPF010000194">
    <property type="protein sequence ID" value="GAA2138350.1"/>
    <property type="molecule type" value="Genomic_DNA"/>
</dbReference>
<protein>
    <recommendedName>
        <fullName evidence="4">Transcriptional regulator</fullName>
    </recommendedName>
</protein>
<proteinExistence type="predicted"/>
<feature type="region of interest" description="Disordered" evidence="1">
    <location>
        <begin position="546"/>
        <end position="617"/>
    </location>
</feature>
<keyword evidence="3" id="KW-1185">Reference proteome</keyword>
<feature type="region of interest" description="Disordered" evidence="1">
    <location>
        <begin position="1"/>
        <end position="34"/>
    </location>
</feature>
<gene>
    <name evidence="2" type="ORF">GCM10009802_47760</name>
</gene>
<accession>A0ABN2Z8G5</accession>
<evidence type="ECO:0008006" key="4">
    <source>
        <dbReference type="Google" id="ProtNLM"/>
    </source>
</evidence>
<feature type="compositionally biased region" description="Basic and acidic residues" evidence="1">
    <location>
        <begin position="578"/>
        <end position="589"/>
    </location>
</feature>
<feature type="compositionally biased region" description="Gly residues" evidence="1">
    <location>
        <begin position="566"/>
        <end position="577"/>
    </location>
</feature>
<organism evidence="2 3">
    <name type="scientific">Streptomyces synnematoformans</name>
    <dbReference type="NCBI Taxonomy" id="415721"/>
    <lineage>
        <taxon>Bacteria</taxon>
        <taxon>Bacillati</taxon>
        <taxon>Actinomycetota</taxon>
        <taxon>Actinomycetes</taxon>
        <taxon>Kitasatosporales</taxon>
        <taxon>Streptomycetaceae</taxon>
        <taxon>Streptomyces</taxon>
    </lineage>
</organism>
<dbReference type="RefSeq" id="WP_344292055.1">
    <property type="nucleotide sequence ID" value="NZ_BAAAPF010000194.1"/>
</dbReference>